<evidence type="ECO:0000256" key="1">
    <source>
        <dbReference type="SAM" id="SignalP"/>
    </source>
</evidence>
<keyword evidence="3" id="KW-1185">Reference proteome</keyword>
<dbReference type="EMBL" id="BAABJI010000004">
    <property type="protein sequence ID" value="GAA4930319.1"/>
    <property type="molecule type" value="Genomic_DNA"/>
</dbReference>
<sequence>MKKTTVLLLKVLLALLLLPCVQLLHAQPYGPNLNTEIPKIIPPTPEAAAIEKFGVVPVNYSTGVPNISYPFWSWKRGKLEFSLGLSYHAGGNKVEDMAPSTGLGWALTGLGRVSRTIRGLPDDDPAHGFMYMPVLPQIALTGYTGGYHFTSSQVLDQQSFSPLVAITQYNVPYSDTVKQLVEGWLDGEQDIFSFSCSGGSGRFIFDKQKNIIPLELTNVKIQPLYAAYSGGQPSGSLSAFIITDDKGLVYTFDFREEQASQSFSETPALSGSGANTQGTCGWLLTKILDPNTKDSITIQYTNSQLSTNPVKYEGGFSESQVYQITEAAKSIQQVIPHRKRESYIYSHQVISSLNPVPVSVSFPDGSTVQFEHNFSRDDYTGTKALSGITVKDYNNATVKKFSLNYSYFIASGNVPNFPLAYGSGNDYSKRLRLDNVTELSKDGLLSKPTTFTYNSLPLNPRYSNNLDLWGYNVDPARNNAWKVPEFQLEDEEYFIDTTYGRWVEGGNRAPDSIYVKAGVLEKITYPTGGFTSFEYECNRAFSSLNYYVDKKTSNSLAWQSYEFGNSYNISLPGRVASKIDFLFKAQEYGPRPVPDPNAPQPCFENQQDVQNASIDVYSTDLSVNITVSVPYGEMLNGAKRELDLPLGKTYKVRFNYDTTILCGYSYPFQATAIATYHIPLQDKLAGGLRVKKITANDGGGRTVAKQYSYNLANGNSSATLTRVNNYQYHRTGLDETDLTYADAVFYHTKHINNTSNPTQTMTFLDGSPLVYTHVTEQEIDGAVTERDFDPVVMAAGGNGNYPYAPVQDIPNFSGLLTKQVVKDKYGAIKSEQTITYSKTDNSLISQVDNRNLKAGTISSAIYYNCTYYVAEQYFMHVTYAEEASNTLKTFENGIQKTVTTAKEYNGQHYLRTVSTTTSTGEDRKYTTYYASDVTNPLYSDMFPKNMLNYPVESKSAVPPEQTNGTLLRTLTNYGLYNSNTLIAPATLQRSIQGSTPETELTFDAYDDKGNLLQYTAKDGVPVAFIYGYHKTYPVAKIAGSTYANAISTSGIDLNVLDNPAGDNALRTELNKLRTYLTGSTLVSTYTYAPQVGTTSETDPTGKTMYYEYDSYNRLKLVRDKDNNILKKLCYNYLGQQTDCTETIVTNGPAPDMCSPASCWGPNQKCINGVCETGVKYYTASVQTGPNAWECTYSYHFSDNTLVGSYTEMNAMPCLIFED</sequence>
<evidence type="ECO:0008006" key="4">
    <source>
        <dbReference type="Google" id="ProtNLM"/>
    </source>
</evidence>
<feature type="chain" id="PRO_5045755050" description="YD repeat-containing protein" evidence="1">
    <location>
        <begin position="27"/>
        <end position="1218"/>
    </location>
</feature>
<proteinExistence type="predicted"/>
<gene>
    <name evidence="2" type="ORF">GCM10023313_38950</name>
</gene>
<reference evidence="3" key="1">
    <citation type="journal article" date="2019" name="Int. J. Syst. Evol. Microbiol.">
        <title>The Global Catalogue of Microorganisms (GCM) 10K type strain sequencing project: providing services to taxonomists for standard genome sequencing and annotation.</title>
        <authorList>
            <consortium name="The Broad Institute Genomics Platform"/>
            <consortium name="The Broad Institute Genome Sequencing Center for Infectious Disease"/>
            <person name="Wu L."/>
            <person name="Ma J."/>
        </authorList>
    </citation>
    <scope>NUCLEOTIDE SEQUENCE [LARGE SCALE GENOMIC DNA]</scope>
    <source>
        <strain evidence="3">JCM 18283</strain>
    </source>
</reference>
<accession>A0ABP9GD80</accession>
<name>A0ABP9GD80_9SPHI</name>
<feature type="signal peptide" evidence="1">
    <location>
        <begin position="1"/>
        <end position="26"/>
    </location>
</feature>
<organism evidence="2 3">
    <name type="scientific">Mucilaginibacter defluvii</name>
    <dbReference type="NCBI Taxonomy" id="1196019"/>
    <lineage>
        <taxon>Bacteria</taxon>
        <taxon>Pseudomonadati</taxon>
        <taxon>Bacteroidota</taxon>
        <taxon>Sphingobacteriia</taxon>
        <taxon>Sphingobacteriales</taxon>
        <taxon>Sphingobacteriaceae</taxon>
        <taxon>Mucilaginibacter</taxon>
    </lineage>
</organism>
<protein>
    <recommendedName>
        <fullName evidence="4">YD repeat-containing protein</fullName>
    </recommendedName>
</protein>
<dbReference type="Proteomes" id="UP001501436">
    <property type="component" value="Unassembled WGS sequence"/>
</dbReference>
<evidence type="ECO:0000313" key="2">
    <source>
        <dbReference type="EMBL" id="GAA4930319.1"/>
    </source>
</evidence>
<comment type="caution">
    <text evidence="2">The sequence shown here is derived from an EMBL/GenBank/DDBJ whole genome shotgun (WGS) entry which is preliminary data.</text>
</comment>
<evidence type="ECO:0000313" key="3">
    <source>
        <dbReference type="Proteomes" id="UP001501436"/>
    </source>
</evidence>
<dbReference type="RefSeq" id="WP_345334102.1">
    <property type="nucleotide sequence ID" value="NZ_BAABJI010000004.1"/>
</dbReference>
<keyword evidence="1" id="KW-0732">Signal</keyword>